<dbReference type="PANTHER" id="PTHR15184">
    <property type="entry name" value="ATP SYNTHASE"/>
    <property type="match status" value="1"/>
</dbReference>
<dbReference type="GO" id="GO:0008564">
    <property type="term" value="F:protein-exporting ATPase activity"/>
    <property type="evidence" value="ECO:0007669"/>
    <property type="project" value="UniProtKB-EC"/>
</dbReference>
<comment type="subcellular location">
    <subcellularLocation>
        <location evidence="1">Cytoplasm</location>
    </subcellularLocation>
</comment>
<evidence type="ECO:0000256" key="5">
    <source>
        <dbReference type="ARBA" id="ARBA00022840"/>
    </source>
</evidence>
<evidence type="ECO:0000256" key="4">
    <source>
        <dbReference type="ARBA" id="ARBA00022741"/>
    </source>
</evidence>
<dbReference type="AlphaFoldDB" id="A0A5E4WB00"/>
<dbReference type="SUPFAM" id="SSF52540">
    <property type="entry name" value="P-loop containing nucleoside triphosphate hydrolases"/>
    <property type="match status" value="1"/>
</dbReference>
<evidence type="ECO:0000313" key="12">
    <source>
        <dbReference type="EMBL" id="VVE20275.1"/>
    </source>
</evidence>
<dbReference type="GO" id="GO:0046933">
    <property type="term" value="F:proton-transporting ATP synthase activity, rotational mechanism"/>
    <property type="evidence" value="ECO:0007669"/>
    <property type="project" value="TreeGrafter"/>
</dbReference>
<dbReference type="InterPro" id="IPR004100">
    <property type="entry name" value="ATPase_F1/V1/A1_a/bsu_N"/>
</dbReference>
<evidence type="ECO:0000256" key="7">
    <source>
        <dbReference type="ARBA" id="ARBA00022967"/>
    </source>
</evidence>
<dbReference type="NCBIfam" id="TIGR01026">
    <property type="entry name" value="fliI_yscN"/>
    <property type="match status" value="1"/>
</dbReference>
<name>A0A5E4WB00_9BURK</name>
<dbReference type="InterPro" id="IPR040627">
    <property type="entry name" value="T3SS_ATPase_C"/>
</dbReference>
<dbReference type="InterPro" id="IPR000194">
    <property type="entry name" value="ATPase_F1/V1/A1_a/bsu_nucl-bd"/>
</dbReference>
<dbReference type="Pfam" id="PF18269">
    <property type="entry name" value="T3SS_ATPase_C"/>
    <property type="match status" value="1"/>
</dbReference>
<dbReference type="Pfam" id="PF02874">
    <property type="entry name" value="ATP-synt_ab_N"/>
    <property type="match status" value="1"/>
</dbReference>
<feature type="domain" description="AAA+ ATPase" evidence="11">
    <location>
        <begin position="160"/>
        <end position="341"/>
    </location>
</feature>
<dbReference type="SMART" id="SM00382">
    <property type="entry name" value="AAA"/>
    <property type="match status" value="1"/>
</dbReference>
<dbReference type="FunFam" id="3.40.50.12240:FF:000002">
    <property type="entry name" value="Flagellum-specific ATP synthase FliI"/>
    <property type="match status" value="1"/>
</dbReference>
<dbReference type="Pfam" id="PF00006">
    <property type="entry name" value="ATP-synt_ab"/>
    <property type="match status" value="1"/>
</dbReference>
<evidence type="ECO:0000256" key="9">
    <source>
        <dbReference type="ARBA" id="ARBA00023196"/>
    </source>
</evidence>
<evidence type="ECO:0000256" key="3">
    <source>
        <dbReference type="ARBA" id="ARBA00022490"/>
    </source>
</evidence>
<dbReference type="InterPro" id="IPR003593">
    <property type="entry name" value="AAA+_ATPase"/>
</dbReference>
<evidence type="ECO:0000256" key="6">
    <source>
        <dbReference type="ARBA" id="ARBA00022927"/>
    </source>
</evidence>
<dbReference type="GO" id="GO:0005737">
    <property type="term" value="C:cytoplasm"/>
    <property type="evidence" value="ECO:0007669"/>
    <property type="project" value="UniProtKB-SubCell"/>
</dbReference>
<keyword evidence="3" id="KW-0963">Cytoplasm</keyword>
<dbReference type="InterPro" id="IPR005714">
    <property type="entry name" value="ATPase_T3SS_FliI/YscN"/>
</dbReference>
<reference evidence="12 13" key="1">
    <citation type="submission" date="2019-08" db="EMBL/GenBank/DDBJ databases">
        <authorList>
            <person name="Peeters C."/>
        </authorList>
    </citation>
    <scope>NUCLEOTIDE SEQUENCE [LARGE SCALE GENOMIC DNA]</scope>
    <source>
        <strain evidence="12 13">LMG 31010</strain>
    </source>
</reference>
<comment type="catalytic activity">
    <reaction evidence="10">
        <text>ATP + H2O + cellular proteinSide 1 = ADP + phosphate + cellular proteinSide 2.</text>
        <dbReference type="EC" id="7.4.2.8"/>
    </reaction>
</comment>
<dbReference type="OrthoDB" id="9803053at2"/>
<dbReference type="InterPro" id="IPR020003">
    <property type="entry name" value="ATPase_a/bsu_AS"/>
</dbReference>
<keyword evidence="8" id="KW-0472">Membrane</keyword>
<keyword evidence="7" id="KW-1278">Translocase</keyword>
<evidence type="ECO:0000256" key="2">
    <source>
        <dbReference type="ARBA" id="ARBA00022448"/>
    </source>
</evidence>
<accession>A0A5E4WB00</accession>
<dbReference type="InterPro" id="IPR027417">
    <property type="entry name" value="P-loop_NTPase"/>
</dbReference>
<keyword evidence="6" id="KW-0653">Protein transport</keyword>
<dbReference type="GO" id="GO:0045259">
    <property type="term" value="C:proton-transporting ATP synthase complex"/>
    <property type="evidence" value="ECO:0007669"/>
    <property type="project" value="UniProtKB-KW"/>
</dbReference>
<dbReference type="EMBL" id="CABPSA010000005">
    <property type="protein sequence ID" value="VVE20275.1"/>
    <property type="molecule type" value="Genomic_DNA"/>
</dbReference>
<keyword evidence="9" id="KW-0066">ATP synthesis</keyword>
<evidence type="ECO:0000313" key="13">
    <source>
        <dbReference type="Proteomes" id="UP000343335"/>
    </source>
</evidence>
<evidence type="ECO:0000256" key="1">
    <source>
        <dbReference type="ARBA" id="ARBA00004496"/>
    </source>
</evidence>
<dbReference type="GO" id="GO:0005524">
    <property type="term" value="F:ATP binding"/>
    <property type="evidence" value="ECO:0007669"/>
    <property type="project" value="UniProtKB-KW"/>
</dbReference>
<gene>
    <name evidence="12" type="primary">fliI</name>
    <name evidence="12" type="ORF">PCO31010_03123</name>
</gene>
<dbReference type="CDD" id="cd01136">
    <property type="entry name" value="ATPase_flagellum-secretory_path_III"/>
    <property type="match status" value="1"/>
</dbReference>
<dbReference type="PANTHER" id="PTHR15184:SF9">
    <property type="entry name" value="SPI-1 TYPE 3 SECRETION SYSTEM ATPASE"/>
    <property type="match status" value="1"/>
</dbReference>
<evidence type="ECO:0000256" key="10">
    <source>
        <dbReference type="ARBA" id="ARBA00034006"/>
    </source>
</evidence>
<evidence type="ECO:0000256" key="8">
    <source>
        <dbReference type="ARBA" id="ARBA00023136"/>
    </source>
</evidence>
<dbReference type="Proteomes" id="UP000343335">
    <property type="component" value="Unassembled WGS sequence"/>
</dbReference>
<dbReference type="GO" id="GO:0030257">
    <property type="term" value="C:type III protein secretion system complex"/>
    <property type="evidence" value="ECO:0007669"/>
    <property type="project" value="InterPro"/>
</dbReference>
<dbReference type="PROSITE" id="PS00152">
    <property type="entry name" value="ATPASE_ALPHA_BETA"/>
    <property type="match status" value="1"/>
</dbReference>
<protein>
    <submittedName>
        <fullName evidence="12">ATP synthase</fullName>
    </submittedName>
</protein>
<organism evidence="12 13">
    <name type="scientific">Pandoraea commovens</name>
    <dbReference type="NCBI Taxonomy" id="2508289"/>
    <lineage>
        <taxon>Bacteria</taxon>
        <taxon>Pseudomonadati</taxon>
        <taxon>Pseudomonadota</taxon>
        <taxon>Betaproteobacteria</taxon>
        <taxon>Burkholderiales</taxon>
        <taxon>Burkholderiaceae</taxon>
        <taxon>Pandoraea</taxon>
    </lineage>
</organism>
<dbReference type="Gene3D" id="3.40.50.12240">
    <property type="match status" value="1"/>
</dbReference>
<dbReference type="RefSeq" id="WP_150665031.1">
    <property type="nucleotide sequence ID" value="NZ_CABPSA010000005.1"/>
</dbReference>
<proteinExistence type="predicted"/>
<evidence type="ECO:0000259" key="11">
    <source>
        <dbReference type="SMART" id="SM00382"/>
    </source>
</evidence>
<dbReference type="InterPro" id="IPR050053">
    <property type="entry name" value="ATPase_alpha/beta_chains"/>
</dbReference>
<keyword evidence="4" id="KW-0547">Nucleotide-binding</keyword>
<sequence>MYSERLHELQLRLSALNAHSLRGRVEQVQGTLVRARVPRARIGDLCILQCPDSAWERPAEVVSIEPGVAVLAPFGDLAGLSHRTEVLVTNARHRVRVGDALVSQVLNGFGDPLNSAAEPLDLPTSYAVDAPPPVAIERELVSCRISTGVRAIDGVLTCAEGQRIGIFAAAGGGKTSLLAMLVKGTDADICVVALIGERGREVREFMEHDLGEAGLKKSVLIVATADRPAAERLKAGFVATAIAEYFRDQGKRVLLLMDSVTRLARAQREIGLAVGEMPARQGFPASMFALLPRLFERAGTAKRGSITAFYSVLVEGDDMTEPVADEVRSLLDGHIILSRALGAEMHYPAIDVLASLSRVMKRVASAEHMAMAEHLRKLMAKYKEIELLVKLGEYQGGTDAIADEALAKIEGIRTFLKQRQDERVGFDSMLKELRSCLN</sequence>
<keyword evidence="9" id="KW-0139">CF(1)</keyword>
<keyword evidence="2" id="KW-0813">Transport</keyword>
<keyword evidence="5" id="KW-0067">ATP-binding</keyword>
<dbReference type="GO" id="GO:0016887">
    <property type="term" value="F:ATP hydrolysis activity"/>
    <property type="evidence" value="ECO:0007669"/>
    <property type="project" value="InterPro"/>
</dbReference>
<dbReference type="GO" id="GO:0030254">
    <property type="term" value="P:protein secretion by the type III secretion system"/>
    <property type="evidence" value="ECO:0007669"/>
    <property type="project" value="InterPro"/>
</dbReference>